<protein>
    <submittedName>
        <fullName evidence="1">Uncharacterized protein</fullName>
    </submittedName>
</protein>
<organism evidence="1 2">
    <name type="scientific">Digitaria exilis</name>
    <dbReference type="NCBI Taxonomy" id="1010633"/>
    <lineage>
        <taxon>Eukaryota</taxon>
        <taxon>Viridiplantae</taxon>
        <taxon>Streptophyta</taxon>
        <taxon>Embryophyta</taxon>
        <taxon>Tracheophyta</taxon>
        <taxon>Spermatophyta</taxon>
        <taxon>Magnoliopsida</taxon>
        <taxon>Liliopsida</taxon>
        <taxon>Poales</taxon>
        <taxon>Poaceae</taxon>
        <taxon>PACMAD clade</taxon>
        <taxon>Panicoideae</taxon>
        <taxon>Panicodae</taxon>
        <taxon>Paniceae</taxon>
        <taxon>Anthephorinae</taxon>
        <taxon>Digitaria</taxon>
    </lineage>
</organism>
<dbReference type="Proteomes" id="UP000636709">
    <property type="component" value="Unassembled WGS sequence"/>
</dbReference>
<evidence type="ECO:0000313" key="1">
    <source>
        <dbReference type="EMBL" id="KAF8690461.1"/>
    </source>
</evidence>
<dbReference type="EMBL" id="JACEFO010001972">
    <property type="protein sequence ID" value="KAF8690461.1"/>
    <property type="molecule type" value="Genomic_DNA"/>
</dbReference>
<name>A0A835B837_9POAL</name>
<gene>
    <name evidence="1" type="ORF">HU200_040815</name>
</gene>
<proteinExistence type="predicted"/>
<comment type="caution">
    <text evidence="1">The sequence shown here is derived from an EMBL/GenBank/DDBJ whole genome shotgun (WGS) entry which is preliminary data.</text>
</comment>
<dbReference type="AlphaFoldDB" id="A0A835B837"/>
<accession>A0A835B837</accession>
<reference evidence="1" key="1">
    <citation type="submission" date="2020-07" db="EMBL/GenBank/DDBJ databases">
        <title>Genome sequence and genetic diversity analysis of an under-domesticated orphan crop, white fonio (Digitaria exilis).</title>
        <authorList>
            <person name="Bennetzen J.L."/>
            <person name="Chen S."/>
            <person name="Ma X."/>
            <person name="Wang X."/>
            <person name="Yssel A.E.J."/>
            <person name="Chaluvadi S.R."/>
            <person name="Johnson M."/>
            <person name="Gangashetty P."/>
            <person name="Hamidou F."/>
            <person name="Sanogo M.D."/>
            <person name="Zwaenepoel A."/>
            <person name="Wallace J."/>
            <person name="Van De Peer Y."/>
            <person name="Van Deynze A."/>
        </authorList>
    </citation>
    <scope>NUCLEOTIDE SEQUENCE</scope>
    <source>
        <tissue evidence="1">Leaves</tissue>
    </source>
</reference>
<sequence length="102" mass="10861">MVVLAAMVAAEGCCMSIGYGCLQRAATTGAARQPSARCGTTSRMALAASTYILGQLGLQKTMAGCYAHVGFSEWDIIGRRCKRLLWLAGTTTKVMRVGKARR</sequence>
<keyword evidence="2" id="KW-1185">Reference proteome</keyword>
<evidence type="ECO:0000313" key="2">
    <source>
        <dbReference type="Proteomes" id="UP000636709"/>
    </source>
</evidence>